<evidence type="ECO:0000256" key="3">
    <source>
        <dbReference type="ARBA" id="ARBA00023163"/>
    </source>
</evidence>
<keyword evidence="4" id="KW-0539">Nucleus</keyword>
<dbReference type="GO" id="GO:0003677">
    <property type="term" value="F:DNA binding"/>
    <property type="evidence" value="ECO:0007669"/>
    <property type="project" value="InterPro"/>
</dbReference>
<dbReference type="OrthoDB" id="1113892at2759"/>
<keyword evidence="7" id="KW-1185">Reference proteome</keyword>
<evidence type="ECO:0000256" key="4">
    <source>
        <dbReference type="ARBA" id="ARBA00023242"/>
    </source>
</evidence>
<dbReference type="SUPFAM" id="SSF46689">
    <property type="entry name" value="Homeodomain-like"/>
    <property type="match status" value="1"/>
</dbReference>
<dbReference type="GO" id="GO:0003700">
    <property type="term" value="F:DNA-binding transcription factor activity"/>
    <property type="evidence" value="ECO:0007669"/>
    <property type="project" value="InterPro"/>
</dbReference>
<dbReference type="InterPro" id="IPR009057">
    <property type="entry name" value="Homeodomain-like_sf"/>
</dbReference>
<dbReference type="GO" id="GO:0005634">
    <property type="term" value="C:nucleus"/>
    <property type="evidence" value="ECO:0007669"/>
    <property type="project" value="UniProtKB-SubCell"/>
</dbReference>
<dbReference type="NCBIfam" id="TIGR01557">
    <property type="entry name" value="myb_SHAQKYF"/>
    <property type="match status" value="1"/>
</dbReference>
<dbReference type="Proteomes" id="UP000447434">
    <property type="component" value="Chromosome 3"/>
</dbReference>
<name>A0A6A4QTE6_LUPAL</name>
<comment type="subcellular location">
    <subcellularLocation>
        <location evidence="1">Nucleus</location>
    </subcellularLocation>
</comment>
<feature type="region of interest" description="Disordered" evidence="5">
    <location>
        <begin position="79"/>
        <end position="110"/>
    </location>
</feature>
<accession>A0A6A4QTE6</accession>
<keyword evidence="2" id="KW-0805">Transcription regulation</keyword>
<evidence type="ECO:0000256" key="1">
    <source>
        <dbReference type="ARBA" id="ARBA00004123"/>
    </source>
</evidence>
<gene>
    <name evidence="6" type="ORF">Lalb_Chr03g0034241</name>
</gene>
<protein>
    <submittedName>
        <fullName evidence="6">Putative transcription factor MYB-HB-like family</fullName>
    </submittedName>
</protein>
<dbReference type="AlphaFoldDB" id="A0A6A4QTE6"/>
<dbReference type="EMBL" id="WOCE01000003">
    <property type="protein sequence ID" value="KAE9617331.1"/>
    <property type="molecule type" value="Genomic_DNA"/>
</dbReference>
<evidence type="ECO:0000256" key="2">
    <source>
        <dbReference type="ARBA" id="ARBA00023015"/>
    </source>
</evidence>
<reference evidence="7" key="1">
    <citation type="journal article" date="2020" name="Nat. Commun.">
        <title>Genome sequence of the cluster root forming white lupin.</title>
        <authorList>
            <person name="Hufnagel B."/>
            <person name="Marques A."/>
            <person name="Soriano A."/>
            <person name="Marques L."/>
            <person name="Divol F."/>
            <person name="Doumas P."/>
            <person name="Sallet E."/>
            <person name="Mancinotti D."/>
            <person name="Carrere S."/>
            <person name="Marande W."/>
            <person name="Arribat S."/>
            <person name="Keller J."/>
            <person name="Huneau C."/>
            <person name="Blein T."/>
            <person name="Aime D."/>
            <person name="Laguerre M."/>
            <person name="Taylor J."/>
            <person name="Schubert V."/>
            <person name="Nelson M."/>
            <person name="Geu-Flores F."/>
            <person name="Crespi M."/>
            <person name="Gallardo-Guerrero K."/>
            <person name="Delaux P.-M."/>
            <person name="Salse J."/>
            <person name="Berges H."/>
            <person name="Guyot R."/>
            <person name="Gouzy J."/>
            <person name="Peret B."/>
        </authorList>
    </citation>
    <scope>NUCLEOTIDE SEQUENCE [LARGE SCALE GENOMIC DNA]</scope>
    <source>
        <strain evidence="7">cv. Amiga</strain>
    </source>
</reference>
<dbReference type="InterPro" id="IPR006447">
    <property type="entry name" value="Myb_dom_plants"/>
</dbReference>
<dbReference type="FunFam" id="1.10.10.60:FF:000007">
    <property type="entry name" value="Two-component response regulator"/>
    <property type="match status" value="1"/>
</dbReference>
<comment type="caution">
    <text evidence="6">The sequence shown here is derived from an EMBL/GenBank/DDBJ whole genome shotgun (WGS) entry which is preliminary data.</text>
</comment>
<keyword evidence="3" id="KW-0804">Transcription</keyword>
<dbReference type="PANTHER" id="PTHR31442:SF40">
    <property type="entry name" value="HOMEODOMAIN-LIKE SUPERFAMILY PROTEIN"/>
    <property type="match status" value="1"/>
</dbReference>
<feature type="compositionally biased region" description="Polar residues" evidence="5">
    <location>
        <begin position="94"/>
        <end position="104"/>
    </location>
</feature>
<evidence type="ECO:0000313" key="6">
    <source>
        <dbReference type="EMBL" id="KAE9617331.1"/>
    </source>
</evidence>
<evidence type="ECO:0000313" key="7">
    <source>
        <dbReference type="Proteomes" id="UP000447434"/>
    </source>
</evidence>
<proteinExistence type="predicted"/>
<dbReference type="InterPro" id="IPR044841">
    <property type="entry name" value="LUX/BOA-like"/>
</dbReference>
<dbReference type="PANTHER" id="PTHR31442">
    <property type="entry name" value="HOMEODOMAIN-LIKE SUPERFAMILY PROTEIN-RELATED"/>
    <property type="match status" value="1"/>
</dbReference>
<evidence type="ECO:0000256" key="5">
    <source>
        <dbReference type="SAM" id="MobiDB-lite"/>
    </source>
</evidence>
<feature type="compositionally biased region" description="Basic residues" evidence="5">
    <location>
        <begin position="82"/>
        <end position="91"/>
    </location>
</feature>
<organism evidence="6 7">
    <name type="scientific">Lupinus albus</name>
    <name type="common">White lupine</name>
    <name type="synonym">Lupinus termis</name>
    <dbReference type="NCBI Taxonomy" id="3870"/>
    <lineage>
        <taxon>Eukaryota</taxon>
        <taxon>Viridiplantae</taxon>
        <taxon>Streptophyta</taxon>
        <taxon>Embryophyta</taxon>
        <taxon>Tracheophyta</taxon>
        <taxon>Spermatophyta</taxon>
        <taxon>Magnoliopsida</taxon>
        <taxon>eudicotyledons</taxon>
        <taxon>Gunneridae</taxon>
        <taxon>Pentapetalae</taxon>
        <taxon>rosids</taxon>
        <taxon>fabids</taxon>
        <taxon>Fabales</taxon>
        <taxon>Fabaceae</taxon>
        <taxon>Papilionoideae</taxon>
        <taxon>50 kb inversion clade</taxon>
        <taxon>genistoids sensu lato</taxon>
        <taxon>core genistoids</taxon>
        <taxon>Genisteae</taxon>
        <taxon>Lupinus</taxon>
    </lineage>
</organism>
<dbReference type="Gene3D" id="1.10.10.60">
    <property type="entry name" value="Homeodomain-like"/>
    <property type="match status" value="1"/>
</dbReference>
<sequence>MSRDSRKKEVMTKSEENEATHCLLKPICADDLKDIRKCVLAARKGKVVIENESRNSEGESSGAEKSSIEYVKPCELSTVTHGTKKKKRYTKTRSSGMYNENQSAENRRVQKKPKIVWTTQLHNLFMMAIKQLGYDKAVPKKILEVMNVPYLTRGNIASHLQV</sequence>